<accession>A0ABT0D7L5</accession>
<dbReference type="RefSeq" id="WP_247026477.1">
    <property type="nucleotide sequence ID" value="NZ_JALKCH010000002.1"/>
</dbReference>
<reference evidence="1 2" key="1">
    <citation type="submission" date="2022-04" db="EMBL/GenBank/DDBJ databases">
        <authorList>
            <person name="Grouzdev D.S."/>
            <person name="Pantiukh K.S."/>
            <person name="Krutkina M.S."/>
        </authorList>
    </citation>
    <scope>NUCLEOTIDE SEQUENCE [LARGE SCALE GENOMIC DNA]</scope>
    <source>
        <strain evidence="1 2">6x-1</strain>
    </source>
</reference>
<gene>
    <name evidence="1" type="ORF">MWN34_03355</name>
</gene>
<name>A0ABT0D7L5_9HYPH</name>
<organism evidence="1 2">
    <name type="scientific">Ancylobacter crimeensis</name>
    <dbReference type="NCBI Taxonomy" id="2579147"/>
    <lineage>
        <taxon>Bacteria</taxon>
        <taxon>Pseudomonadati</taxon>
        <taxon>Pseudomonadota</taxon>
        <taxon>Alphaproteobacteria</taxon>
        <taxon>Hyphomicrobiales</taxon>
        <taxon>Xanthobacteraceae</taxon>
        <taxon>Ancylobacter</taxon>
    </lineage>
</organism>
<keyword evidence="2" id="KW-1185">Reference proteome</keyword>
<comment type="caution">
    <text evidence="1">The sequence shown here is derived from an EMBL/GenBank/DDBJ whole genome shotgun (WGS) entry which is preliminary data.</text>
</comment>
<dbReference type="EMBL" id="JALKCH010000002">
    <property type="protein sequence ID" value="MCK0195942.1"/>
    <property type="molecule type" value="Genomic_DNA"/>
</dbReference>
<proteinExistence type="predicted"/>
<protein>
    <recommendedName>
        <fullName evidence="3">DUF3168 domain-containing protein</fullName>
    </recommendedName>
</protein>
<evidence type="ECO:0000313" key="1">
    <source>
        <dbReference type="EMBL" id="MCK0195942.1"/>
    </source>
</evidence>
<evidence type="ECO:0000313" key="2">
    <source>
        <dbReference type="Proteomes" id="UP001203284"/>
    </source>
</evidence>
<dbReference type="Proteomes" id="UP001203284">
    <property type="component" value="Unassembled WGS sequence"/>
</dbReference>
<sequence>MPQIPSDHAAIDRRLVDALFDIVPDDWKAFRLSIRPPEAEDGPLRLAVVNPDVAGADAVPDAPLRAAADELAAFLAREGRAWEVLSYSGHLGADDEWHLKIVVPLPD</sequence>
<evidence type="ECO:0008006" key="3">
    <source>
        <dbReference type="Google" id="ProtNLM"/>
    </source>
</evidence>